<evidence type="ECO:0000259" key="5">
    <source>
        <dbReference type="PROSITE" id="PS00624"/>
    </source>
</evidence>
<comment type="caution">
    <text evidence="6">The sequence shown here is derived from an EMBL/GenBank/DDBJ whole genome shotgun (WGS) entry which is preliminary data.</text>
</comment>
<evidence type="ECO:0000256" key="2">
    <source>
        <dbReference type="ARBA" id="ARBA00010790"/>
    </source>
</evidence>
<dbReference type="EMBL" id="JAVRRG010000266">
    <property type="protein sequence ID" value="KAK5074637.1"/>
    <property type="molecule type" value="Genomic_DNA"/>
</dbReference>
<evidence type="ECO:0000256" key="4">
    <source>
        <dbReference type="ARBA" id="ARBA00022827"/>
    </source>
</evidence>
<dbReference type="PANTHER" id="PTHR11552">
    <property type="entry name" value="GLUCOSE-METHANOL-CHOLINE GMC OXIDOREDUCTASE"/>
    <property type="match status" value="1"/>
</dbReference>
<dbReference type="Gene3D" id="3.50.50.60">
    <property type="entry name" value="FAD/NAD(P)-binding domain"/>
    <property type="match status" value="1"/>
</dbReference>
<dbReference type="Pfam" id="PF00732">
    <property type="entry name" value="GMC_oxred_N"/>
    <property type="match status" value="1"/>
</dbReference>
<dbReference type="InterPro" id="IPR036188">
    <property type="entry name" value="FAD/NAD-bd_sf"/>
</dbReference>
<evidence type="ECO:0000313" key="7">
    <source>
        <dbReference type="Proteomes" id="UP001345013"/>
    </source>
</evidence>
<dbReference type="InterPro" id="IPR012132">
    <property type="entry name" value="GMC_OxRdtase"/>
</dbReference>
<evidence type="ECO:0000256" key="1">
    <source>
        <dbReference type="ARBA" id="ARBA00001974"/>
    </source>
</evidence>
<comment type="cofactor">
    <cofactor evidence="1">
        <name>FAD</name>
        <dbReference type="ChEBI" id="CHEBI:57692"/>
    </cofactor>
</comment>
<keyword evidence="7" id="KW-1185">Reference proteome</keyword>
<gene>
    <name evidence="6" type="ORF">LTR24_010041</name>
</gene>
<dbReference type="Pfam" id="PF05199">
    <property type="entry name" value="GMC_oxred_C"/>
    <property type="match status" value="1"/>
</dbReference>
<protein>
    <recommendedName>
        <fullName evidence="5">Glucose-methanol-choline oxidoreductase N-terminal domain-containing protein</fullName>
    </recommendedName>
</protein>
<sequence>MPETYTHVVVGAGTAGSIVASRISENPSFNVLLIEAGPDYHPPSQSNSRLRAALQDARRVPMKGQTDQYIPEIDWNVQVQVPNSALMTVPQAKVVGGGSSINGGTALRNTSADSEEWAALGNPAWSFEEVLPVYRSLEDDRDGDAGSGIRGMHILTRAKVSELGRIQQAFVEGASKCGFDFVNNLNATSTEGVGCSPCCRKGNVRVSLANTFIDPVRNRRNISIMANRIVDRITFDGSRATGIELVGGHRIYASEEVIVCAGAIFSPAILQRSGVGSPKELARLGIDCIADLPVGANASDHPCIPLMARPRLGAYSAKDYSLQCNARWSSQLRPGIVDLQLVCFSYLFTEAQSAAETQRSLAGNVTGHVAGIGCNVNKPDSLGFVMIQSANAMEQPVVSPNYLQSSNDKALAREVVRRGYEVMTSPDMQSILECPIRIDEEAIASNDRLDQYIQAHLTSTYHFCGTCRMASRAKGGVVDQSGRVYETPLRGDYQSYAVAGKALYDGSGIAIVGLVYGREAMPSVHWKMRLAQNFHPSYLSRAGRSLFSAQ</sequence>
<name>A0ABR0JVT9_9EURO</name>
<comment type="similarity">
    <text evidence="2">Belongs to the GMC oxidoreductase family.</text>
</comment>
<reference evidence="6 7" key="1">
    <citation type="submission" date="2023-08" db="EMBL/GenBank/DDBJ databases">
        <title>Black Yeasts Isolated from many extreme environments.</title>
        <authorList>
            <person name="Coleine C."/>
            <person name="Stajich J.E."/>
            <person name="Selbmann L."/>
        </authorList>
    </citation>
    <scope>NUCLEOTIDE SEQUENCE [LARGE SCALE GENOMIC DNA]</scope>
    <source>
        <strain evidence="6 7">CCFEE 5885</strain>
    </source>
</reference>
<dbReference type="Gene3D" id="3.30.410.40">
    <property type="match status" value="1"/>
</dbReference>
<dbReference type="PANTHER" id="PTHR11552:SF147">
    <property type="entry name" value="CHOLINE DEHYDROGENASE, MITOCHONDRIAL"/>
    <property type="match status" value="1"/>
</dbReference>
<dbReference type="PIRSF" id="PIRSF000137">
    <property type="entry name" value="Alcohol_oxidase"/>
    <property type="match status" value="1"/>
</dbReference>
<keyword evidence="4" id="KW-0274">FAD</keyword>
<dbReference type="InterPro" id="IPR007867">
    <property type="entry name" value="GMC_OxRtase_C"/>
</dbReference>
<evidence type="ECO:0000313" key="6">
    <source>
        <dbReference type="EMBL" id="KAK5074637.1"/>
    </source>
</evidence>
<dbReference type="SUPFAM" id="SSF54373">
    <property type="entry name" value="FAD-linked reductases, C-terminal domain"/>
    <property type="match status" value="1"/>
</dbReference>
<evidence type="ECO:0000256" key="3">
    <source>
        <dbReference type="ARBA" id="ARBA00022630"/>
    </source>
</evidence>
<feature type="domain" description="Glucose-methanol-choline oxidoreductase N-terminal" evidence="5">
    <location>
        <begin position="262"/>
        <end position="276"/>
    </location>
</feature>
<dbReference type="PROSITE" id="PS00624">
    <property type="entry name" value="GMC_OXRED_2"/>
    <property type="match status" value="1"/>
</dbReference>
<organism evidence="6 7">
    <name type="scientific">Lithohypha guttulata</name>
    <dbReference type="NCBI Taxonomy" id="1690604"/>
    <lineage>
        <taxon>Eukaryota</taxon>
        <taxon>Fungi</taxon>
        <taxon>Dikarya</taxon>
        <taxon>Ascomycota</taxon>
        <taxon>Pezizomycotina</taxon>
        <taxon>Eurotiomycetes</taxon>
        <taxon>Chaetothyriomycetidae</taxon>
        <taxon>Chaetothyriales</taxon>
        <taxon>Trichomeriaceae</taxon>
        <taxon>Lithohypha</taxon>
    </lineage>
</organism>
<dbReference type="InterPro" id="IPR000172">
    <property type="entry name" value="GMC_OxRdtase_N"/>
</dbReference>
<accession>A0ABR0JVT9</accession>
<proteinExistence type="inferred from homology"/>
<dbReference type="SUPFAM" id="SSF51905">
    <property type="entry name" value="FAD/NAD(P)-binding domain"/>
    <property type="match status" value="1"/>
</dbReference>
<dbReference type="Proteomes" id="UP001345013">
    <property type="component" value="Unassembled WGS sequence"/>
</dbReference>
<keyword evidence="3" id="KW-0285">Flavoprotein</keyword>